<evidence type="ECO:0000256" key="3">
    <source>
        <dbReference type="ARBA" id="ARBA00022692"/>
    </source>
</evidence>
<sequence length="348" mass="37533">MDIRELKKLENKRKMNKGYMWALFCAILWGIWYIPGTIIWAVPPFDSMWVAIDATHGGSMATIAVALLISAFNALTVIAALLIWNGYLGKFGEMKRTLKEFHPCSKWFFLASIFGGPIAILGSFIAIGFIGAGFAAVAALLYPVIGSVLARQWYGEQISKRAWMGILVIIVGGLTIFVGGAITEITSGSINYIGYIGGLMAALGWGIEGAIAGKGLDIAEPDVGITIRFIGEASIYWIILIPIFALVGYPMFEYALAAFNPLSIIVLGFAGITFGYCYVSWYKSFPLIGVGRGQGIGNLYGLCAVIFMYLFMAQVPAWTVLVGGALCVLGSFVMISEETGDAESLRGE</sequence>
<evidence type="ECO:0000256" key="4">
    <source>
        <dbReference type="ARBA" id="ARBA00022989"/>
    </source>
</evidence>
<evidence type="ECO:0000256" key="2">
    <source>
        <dbReference type="ARBA" id="ARBA00022475"/>
    </source>
</evidence>
<dbReference type="RefSeq" id="WP_048195450.1">
    <property type="nucleotide sequence ID" value="NZ_CAAGSM010000001.1"/>
</dbReference>
<feature type="transmembrane region" description="Helical" evidence="6">
    <location>
        <begin position="192"/>
        <end position="212"/>
    </location>
</feature>
<dbReference type="OrthoDB" id="141091at2157"/>
<organism evidence="8 9">
    <name type="scientific">Methanococcoides methylutens</name>
    <dbReference type="NCBI Taxonomy" id="2226"/>
    <lineage>
        <taxon>Archaea</taxon>
        <taxon>Methanobacteriati</taxon>
        <taxon>Methanobacteriota</taxon>
        <taxon>Stenosarchaea group</taxon>
        <taxon>Methanomicrobia</taxon>
        <taxon>Methanosarcinales</taxon>
        <taxon>Methanosarcinaceae</taxon>
        <taxon>Methanococcoides</taxon>
    </lineage>
</organism>
<gene>
    <name evidence="8" type="ORF">LI82_10560</name>
</gene>
<feature type="transmembrane region" description="Helical" evidence="6">
    <location>
        <begin position="162"/>
        <end position="186"/>
    </location>
</feature>
<keyword evidence="3 6" id="KW-0812">Transmembrane</keyword>
<keyword evidence="9" id="KW-1185">Reference proteome</keyword>
<protein>
    <submittedName>
        <fullName evidence="8">Membrane protein</fullName>
    </submittedName>
</protein>
<reference evidence="8 9" key="1">
    <citation type="submission" date="2014-09" db="EMBL/GenBank/DDBJ databases">
        <title>Draft genome sequence of an obligately methylotrophic methanogen, Methanococcoides methylutens, isolated from marine sediment.</title>
        <authorList>
            <person name="Guan Y."/>
            <person name="Ngugi D.K."/>
            <person name="Blom J."/>
            <person name="Ali S."/>
            <person name="Ferry J.G."/>
            <person name="Stingl U."/>
        </authorList>
    </citation>
    <scope>NUCLEOTIDE SEQUENCE [LARGE SCALE GENOMIC DNA]</scope>
    <source>
        <strain evidence="8 9">DSM 2657</strain>
    </source>
</reference>
<keyword evidence="5 6" id="KW-0472">Membrane</keyword>
<feature type="transmembrane region" description="Helical" evidence="6">
    <location>
        <begin position="293"/>
        <end position="311"/>
    </location>
</feature>
<dbReference type="Pfam" id="PF00892">
    <property type="entry name" value="EamA"/>
    <property type="match status" value="1"/>
</dbReference>
<dbReference type="InterPro" id="IPR051258">
    <property type="entry name" value="Diverse_Substrate_Transporter"/>
</dbReference>
<dbReference type="SUPFAM" id="SSF103481">
    <property type="entry name" value="Multidrug resistance efflux transporter EmrE"/>
    <property type="match status" value="1"/>
</dbReference>
<evidence type="ECO:0000256" key="5">
    <source>
        <dbReference type="ARBA" id="ARBA00023136"/>
    </source>
</evidence>
<evidence type="ECO:0000256" key="1">
    <source>
        <dbReference type="ARBA" id="ARBA00004651"/>
    </source>
</evidence>
<dbReference type="GO" id="GO:0005886">
    <property type="term" value="C:plasma membrane"/>
    <property type="evidence" value="ECO:0007669"/>
    <property type="project" value="UniProtKB-SubCell"/>
</dbReference>
<dbReference type="InterPro" id="IPR037185">
    <property type="entry name" value="EmrE-like"/>
</dbReference>
<feature type="transmembrane region" description="Helical" evidence="6">
    <location>
        <begin position="62"/>
        <end position="87"/>
    </location>
</feature>
<dbReference type="Proteomes" id="UP000029859">
    <property type="component" value="Unassembled WGS sequence"/>
</dbReference>
<name>A0A099SZ56_METMT</name>
<dbReference type="EMBL" id="JRHO01000014">
    <property type="protein sequence ID" value="KGK98157.1"/>
    <property type="molecule type" value="Genomic_DNA"/>
</dbReference>
<feature type="domain" description="EamA" evidence="7">
    <location>
        <begin position="193"/>
        <end position="335"/>
    </location>
</feature>
<dbReference type="AlphaFoldDB" id="A0A099SZ56"/>
<feature type="transmembrane region" description="Helical" evidence="6">
    <location>
        <begin position="317"/>
        <end position="336"/>
    </location>
</feature>
<evidence type="ECO:0000313" key="8">
    <source>
        <dbReference type="EMBL" id="KGK98157.1"/>
    </source>
</evidence>
<comment type="caution">
    <text evidence="8">The sequence shown here is derived from an EMBL/GenBank/DDBJ whole genome shotgun (WGS) entry which is preliminary data.</text>
</comment>
<dbReference type="InterPro" id="IPR000620">
    <property type="entry name" value="EamA_dom"/>
</dbReference>
<evidence type="ECO:0000259" key="7">
    <source>
        <dbReference type="Pfam" id="PF00892"/>
    </source>
</evidence>
<evidence type="ECO:0000256" key="6">
    <source>
        <dbReference type="SAM" id="Phobius"/>
    </source>
</evidence>
<feature type="transmembrane region" description="Helical" evidence="6">
    <location>
        <begin position="21"/>
        <end position="42"/>
    </location>
</feature>
<feature type="transmembrane region" description="Helical" evidence="6">
    <location>
        <begin position="107"/>
        <end position="127"/>
    </location>
</feature>
<comment type="subcellular location">
    <subcellularLocation>
        <location evidence="1">Cell membrane</location>
        <topology evidence="1">Multi-pass membrane protein</topology>
    </subcellularLocation>
</comment>
<feature type="transmembrane region" description="Helical" evidence="6">
    <location>
        <begin position="233"/>
        <end position="252"/>
    </location>
</feature>
<feature type="transmembrane region" description="Helical" evidence="6">
    <location>
        <begin position="258"/>
        <end position="281"/>
    </location>
</feature>
<evidence type="ECO:0000313" key="9">
    <source>
        <dbReference type="Proteomes" id="UP000029859"/>
    </source>
</evidence>
<dbReference type="PANTHER" id="PTHR42920">
    <property type="entry name" value="OS03G0707200 PROTEIN-RELATED"/>
    <property type="match status" value="1"/>
</dbReference>
<feature type="transmembrane region" description="Helical" evidence="6">
    <location>
        <begin position="133"/>
        <end position="150"/>
    </location>
</feature>
<accession>A0A099SZ56</accession>
<dbReference type="PANTHER" id="PTHR42920:SF5">
    <property type="entry name" value="EAMA DOMAIN-CONTAINING PROTEIN"/>
    <property type="match status" value="1"/>
</dbReference>
<keyword evidence="4 6" id="KW-1133">Transmembrane helix</keyword>
<keyword evidence="2" id="KW-1003">Cell membrane</keyword>
<proteinExistence type="predicted"/>